<reference evidence="2" key="1">
    <citation type="submission" date="2021-02" db="EMBL/GenBank/DDBJ databases">
        <authorList>
            <person name="Nowell W R."/>
        </authorList>
    </citation>
    <scope>NUCLEOTIDE SEQUENCE</scope>
</reference>
<feature type="region of interest" description="Disordered" evidence="1">
    <location>
        <begin position="1"/>
        <end position="28"/>
    </location>
</feature>
<gene>
    <name evidence="2" type="ORF">SEV965_LOCUS779</name>
</gene>
<proteinExistence type="predicted"/>
<feature type="compositionally biased region" description="Basic residues" evidence="1">
    <location>
        <begin position="1"/>
        <end position="11"/>
    </location>
</feature>
<sequence>MASATQKKRKNPFSDKKSKQAKQTNLGDAIHSQENRHLSLLLSLDHIRIFAMRRPKPACLTNENWLVYNVTSTTKEKWCSEFSPFFLGPIELYSNNKDGKMFIAKNMENAWQFCKVYKQFTDTDGYSPSQAYWQWAENGWNDSKPHRFPLGRKASKPLYSLWNGKKLNYIEAHGYSPSQAYWQWAENGWNDSKPHRFPLGRKASKPLYSLWNGKKLNYIEARKIIYAPLYAKYVEQTDAYKKLNDIYIKYCCEDKNDKHKKPMALLDFDGWDHLGQGYTLEQVINMPKPKMGHAFVLAGLLENNLFWLSEPEKSNAEELRKSGRLLKDI</sequence>
<evidence type="ECO:0000313" key="2">
    <source>
        <dbReference type="EMBL" id="CAF0804061.1"/>
    </source>
</evidence>
<organism evidence="2 3">
    <name type="scientific">Rotaria sordida</name>
    <dbReference type="NCBI Taxonomy" id="392033"/>
    <lineage>
        <taxon>Eukaryota</taxon>
        <taxon>Metazoa</taxon>
        <taxon>Spiralia</taxon>
        <taxon>Gnathifera</taxon>
        <taxon>Rotifera</taxon>
        <taxon>Eurotatoria</taxon>
        <taxon>Bdelloidea</taxon>
        <taxon>Philodinida</taxon>
        <taxon>Philodinidae</taxon>
        <taxon>Rotaria</taxon>
    </lineage>
</organism>
<name>A0A813T6G0_9BILA</name>
<accession>A0A813T6G0</accession>
<dbReference type="Proteomes" id="UP000663889">
    <property type="component" value="Unassembled WGS sequence"/>
</dbReference>
<comment type="caution">
    <text evidence="2">The sequence shown here is derived from an EMBL/GenBank/DDBJ whole genome shotgun (WGS) entry which is preliminary data.</text>
</comment>
<evidence type="ECO:0000313" key="3">
    <source>
        <dbReference type="Proteomes" id="UP000663889"/>
    </source>
</evidence>
<dbReference type="EMBL" id="CAJNOU010000013">
    <property type="protein sequence ID" value="CAF0804061.1"/>
    <property type="molecule type" value="Genomic_DNA"/>
</dbReference>
<protein>
    <submittedName>
        <fullName evidence="2">Uncharacterized protein</fullName>
    </submittedName>
</protein>
<evidence type="ECO:0000256" key="1">
    <source>
        <dbReference type="SAM" id="MobiDB-lite"/>
    </source>
</evidence>
<dbReference type="AlphaFoldDB" id="A0A813T6G0"/>